<dbReference type="Proteomes" id="UP000256645">
    <property type="component" value="Unassembled WGS sequence"/>
</dbReference>
<reference evidence="6 7" key="1">
    <citation type="journal article" date="2018" name="IMA Fungus">
        <title>IMA Genome-F 9: Draft genome sequence of Annulohypoxylon stygium, Aspergillus mulundensis, Berkeleyomyces basicola (syn. Thielaviopsis basicola), Ceratocystis smalleyi, two Cercospora beticola strains, Coleophoma cylindrospora, Fusarium fracticaudum, Phialophora cf. hyalina, and Morchella septimelata.</title>
        <authorList>
            <person name="Wingfield B.D."/>
            <person name="Bills G.F."/>
            <person name="Dong Y."/>
            <person name="Huang W."/>
            <person name="Nel W.J."/>
            <person name="Swalarsk-Parry B.S."/>
            <person name="Vaghefi N."/>
            <person name="Wilken P.M."/>
            <person name="An Z."/>
            <person name="de Beer Z.W."/>
            <person name="De Vos L."/>
            <person name="Chen L."/>
            <person name="Duong T.A."/>
            <person name="Gao Y."/>
            <person name="Hammerbacher A."/>
            <person name="Kikkert J.R."/>
            <person name="Li Y."/>
            <person name="Li H."/>
            <person name="Li K."/>
            <person name="Li Q."/>
            <person name="Liu X."/>
            <person name="Ma X."/>
            <person name="Naidoo K."/>
            <person name="Pethybridge S.J."/>
            <person name="Sun J."/>
            <person name="Steenkamp E.T."/>
            <person name="van der Nest M.A."/>
            <person name="van Wyk S."/>
            <person name="Wingfield M.J."/>
            <person name="Xiong C."/>
            <person name="Yue Q."/>
            <person name="Zhang X."/>
        </authorList>
    </citation>
    <scope>NUCLEOTIDE SEQUENCE [LARGE SCALE GENOMIC DNA]</scope>
    <source>
        <strain evidence="6 7">BP6252</strain>
    </source>
</reference>
<name>A0A3D8SP79_9HELO</name>
<protein>
    <recommendedName>
        <fullName evidence="5">MYND-type domain-containing protein</fullName>
    </recommendedName>
</protein>
<evidence type="ECO:0000256" key="2">
    <source>
        <dbReference type="ARBA" id="ARBA00022771"/>
    </source>
</evidence>
<dbReference type="AlphaFoldDB" id="A0A3D8SP79"/>
<dbReference type="GO" id="GO:0008270">
    <property type="term" value="F:zinc ion binding"/>
    <property type="evidence" value="ECO:0007669"/>
    <property type="project" value="UniProtKB-KW"/>
</dbReference>
<evidence type="ECO:0000256" key="3">
    <source>
        <dbReference type="ARBA" id="ARBA00022833"/>
    </source>
</evidence>
<keyword evidence="7" id="KW-1185">Reference proteome</keyword>
<organism evidence="6 7">
    <name type="scientific">Coleophoma cylindrospora</name>
    <dbReference type="NCBI Taxonomy" id="1849047"/>
    <lineage>
        <taxon>Eukaryota</taxon>
        <taxon>Fungi</taxon>
        <taxon>Dikarya</taxon>
        <taxon>Ascomycota</taxon>
        <taxon>Pezizomycotina</taxon>
        <taxon>Leotiomycetes</taxon>
        <taxon>Helotiales</taxon>
        <taxon>Dermateaceae</taxon>
        <taxon>Coleophoma</taxon>
    </lineage>
</organism>
<keyword evidence="1" id="KW-0479">Metal-binding</keyword>
<proteinExistence type="predicted"/>
<accession>A0A3D8SP79</accession>
<dbReference type="Gene3D" id="6.10.140.2220">
    <property type="match status" value="1"/>
</dbReference>
<keyword evidence="3" id="KW-0862">Zinc</keyword>
<sequence length="339" mass="38106">MSSPNPDEILDLYSIALLSNYEQTSSEPRFRSAKLTELASQTDQLFPRCLPEFKAIGWGLNQKNQGFLFTTPSTSTDASPTPDKPSNMLVPEQTHPSLSHLTAHELETIFHQVRSHDGCYKTIRLLQLFFSRYPAEQMLRVRTTTGDEYLTTVSERLIMEWEFIAPAQITLSTVVDDSNAAPTTHVTGQGEKMLHATLGFAASTDENVRTVLDLASMQFGELGRGLKSNGMFVLESLDQYYERIEKVAVGTDSSTMKLSKMIAETPDDVWLEEVAERVRMRWDKREEEPWCAHCGAPGEGGKKLKKCSLCQVFYCNTEHQKENWPSHKSVCAGKKGKKA</sequence>
<dbReference type="STRING" id="1849047.A0A3D8SP79"/>
<comment type="caution">
    <text evidence="6">The sequence shown here is derived from an EMBL/GenBank/DDBJ whole genome shotgun (WGS) entry which is preliminary data.</text>
</comment>
<keyword evidence="2 4" id="KW-0863">Zinc-finger</keyword>
<dbReference type="PROSITE" id="PS50865">
    <property type="entry name" value="ZF_MYND_2"/>
    <property type="match status" value="1"/>
</dbReference>
<evidence type="ECO:0000259" key="5">
    <source>
        <dbReference type="PROSITE" id="PS50865"/>
    </source>
</evidence>
<evidence type="ECO:0000313" key="6">
    <source>
        <dbReference type="EMBL" id="RDW88120.1"/>
    </source>
</evidence>
<dbReference type="Pfam" id="PF01753">
    <property type="entry name" value="zf-MYND"/>
    <property type="match status" value="1"/>
</dbReference>
<dbReference type="InterPro" id="IPR002893">
    <property type="entry name" value="Znf_MYND"/>
</dbReference>
<dbReference type="SUPFAM" id="SSF144232">
    <property type="entry name" value="HIT/MYND zinc finger-like"/>
    <property type="match status" value="1"/>
</dbReference>
<evidence type="ECO:0000256" key="4">
    <source>
        <dbReference type="PROSITE-ProRule" id="PRU00134"/>
    </source>
</evidence>
<evidence type="ECO:0000256" key="1">
    <source>
        <dbReference type="ARBA" id="ARBA00022723"/>
    </source>
</evidence>
<gene>
    <name evidence="6" type="ORF">BP6252_00152</name>
</gene>
<evidence type="ECO:0000313" key="7">
    <source>
        <dbReference type="Proteomes" id="UP000256645"/>
    </source>
</evidence>
<dbReference type="OrthoDB" id="432970at2759"/>
<feature type="domain" description="MYND-type" evidence="5">
    <location>
        <begin position="291"/>
        <end position="331"/>
    </location>
</feature>
<dbReference type="EMBL" id="PDLM01000001">
    <property type="protein sequence ID" value="RDW88120.1"/>
    <property type="molecule type" value="Genomic_DNA"/>
</dbReference>